<accession>A0A941DT26</accession>
<reference evidence="2" key="1">
    <citation type="submission" date="2021-04" db="EMBL/GenBank/DDBJ databases">
        <title>Isolation and polyphasic classification of algal microorganism.</title>
        <authorList>
            <person name="Wang S."/>
        </authorList>
    </citation>
    <scope>NUCLEOTIDE SEQUENCE</scope>
    <source>
        <strain evidence="2">720a</strain>
    </source>
</reference>
<evidence type="ECO:0000313" key="2">
    <source>
        <dbReference type="EMBL" id="MBR7795201.1"/>
    </source>
</evidence>
<feature type="transmembrane region" description="Helical" evidence="1">
    <location>
        <begin position="96"/>
        <end position="118"/>
    </location>
</feature>
<proteinExistence type="predicted"/>
<dbReference type="AlphaFoldDB" id="A0A941DT26"/>
<organism evidence="2 3">
    <name type="scientific">Virgibacillus salarius</name>
    <dbReference type="NCBI Taxonomy" id="447199"/>
    <lineage>
        <taxon>Bacteria</taxon>
        <taxon>Bacillati</taxon>
        <taxon>Bacillota</taxon>
        <taxon>Bacilli</taxon>
        <taxon>Bacillales</taxon>
        <taxon>Bacillaceae</taxon>
        <taxon>Virgibacillus</taxon>
    </lineage>
</organism>
<feature type="transmembrane region" description="Helical" evidence="1">
    <location>
        <begin position="125"/>
        <end position="147"/>
    </location>
</feature>
<dbReference type="EMBL" id="JAGSOT010000008">
    <property type="protein sequence ID" value="MBR7795201.1"/>
    <property type="molecule type" value="Genomic_DNA"/>
</dbReference>
<evidence type="ECO:0000256" key="1">
    <source>
        <dbReference type="SAM" id="Phobius"/>
    </source>
</evidence>
<gene>
    <name evidence="2" type="ORF">KCX74_03985</name>
</gene>
<name>A0A941DT26_9BACI</name>
<comment type="caution">
    <text evidence="2">The sequence shown here is derived from an EMBL/GenBank/DDBJ whole genome shotgun (WGS) entry which is preliminary data.</text>
</comment>
<sequence length="191" mass="22414">MSVDELYYQIYELKERLGILQEEYWHQTSGPDTWYFWFNIVSVIIPFVLLYFFLDRGRVFEIGFYGFAIHVMWSNLDNVLSMYNYLITPHSISYLFPTSLTVTTVVLPIGFMLLYQYCTNKGKNFYLYAIVLSAGFGYGLASIFIALDMLILHGGMKLTYIFLLDVAISYLAFWLTKLFWWLKNHGPKKTG</sequence>
<feature type="transmembrane region" description="Helical" evidence="1">
    <location>
        <begin position="59"/>
        <end position="76"/>
    </location>
</feature>
<feature type="transmembrane region" description="Helical" evidence="1">
    <location>
        <begin position="34"/>
        <end position="54"/>
    </location>
</feature>
<keyword evidence="1" id="KW-0812">Transmembrane</keyword>
<keyword evidence="1" id="KW-1133">Transmembrane helix</keyword>
<keyword evidence="3" id="KW-1185">Reference proteome</keyword>
<protein>
    <submittedName>
        <fullName evidence="2">Uncharacterized protein</fullName>
    </submittedName>
</protein>
<evidence type="ECO:0000313" key="3">
    <source>
        <dbReference type="Proteomes" id="UP000675284"/>
    </source>
</evidence>
<dbReference type="Proteomes" id="UP000675284">
    <property type="component" value="Unassembled WGS sequence"/>
</dbReference>
<feature type="transmembrane region" description="Helical" evidence="1">
    <location>
        <begin position="159"/>
        <end position="182"/>
    </location>
</feature>
<dbReference type="RefSeq" id="WP_121604708.1">
    <property type="nucleotide sequence ID" value="NZ_BAAACY010000016.1"/>
</dbReference>
<keyword evidence="1" id="KW-0472">Membrane</keyword>